<dbReference type="CDD" id="cd03789">
    <property type="entry name" value="GT9_LPS_heptosyltransferase"/>
    <property type="match status" value="1"/>
</dbReference>
<dbReference type="InterPro" id="IPR051199">
    <property type="entry name" value="LPS_LOS_Heptosyltrfase"/>
</dbReference>
<sequence>MERLNPKKILAIQFKYFGDTVFITPALQAIKLHYPQAELHVLIAAEMAPLLENSTFIDKLWAMPRKRGKANIKETWPLIKSLTKECFDRVVDFGGNDRGAIFGLLVGAPIRLSYREHKQGFIKKIGYTDTVAIESLSYVYAQTHLQLLAQWGIKPKNDLKLSISNHSAAINAVSTIIPPNTILCHLATSQVKKEWPLEKWYEFYKLARNAGYSLAFSAGTNARERTLLADFKKMDANIIIIPSIPDLAQFLALISRAKLFIAGDTGPLHFAAGLGIPVIGLYAVGNSIRSVAPHYQAEEVVVGDDCACFKSAELDSKPTCGSPNPCMDGIQPQQVFEKLQARLATFA</sequence>
<evidence type="ECO:0000313" key="3">
    <source>
        <dbReference type="EMBL" id="BCM24567.1"/>
    </source>
</evidence>
<evidence type="ECO:0000313" key="4">
    <source>
        <dbReference type="Proteomes" id="UP000826722"/>
    </source>
</evidence>
<evidence type="ECO:0000256" key="2">
    <source>
        <dbReference type="ARBA" id="ARBA00022679"/>
    </source>
</evidence>
<dbReference type="RefSeq" id="WP_221765081.1">
    <property type="nucleotide sequence ID" value="NZ_AP024110.1"/>
</dbReference>
<dbReference type="GO" id="GO:0008713">
    <property type="term" value="F:ADP-heptose-lipopolysaccharide heptosyltransferase activity"/>
    <property type="evidence" value="ECO:0007669"/>
    <property type="project" value="TreeGrafter"/>
</dbReference>
<dbReference type="KEGG" id="mpau:ZMTM_08260"/>
<dbReference type="SUPFAM" id="SSF53756">
    <property type="entry name" value="UDP-Glycosyltransferase/glycogen phosphorylase"/>
    <property type="match status" value="1"/>
</dbReference>
<dbReference type="Pfam" id="PF01075">
    <property type="entry name" value="Glyco_transf_9"/>
    <property type="match status" value="1"/>
</dbReference>
<keyword evidence="2" id="KW-0808">Transferase</keyword>
<dbReference type="EMBL" id="AP024110">
    <property type="protein sequence ID" value="BCM24567.1"/>
    <property type="molecule type" value="Genomic_DNA"/>
</dbReference>
<proteinExistence type="predicted"/>
<dbReference type="AlphaFoldDB" id="A0A8D5JYC1"/>
<reference evidence="3" key="1">
    <citation type="journal article" date="2021" name="Arch. Microbiol.">
        <title>Methyloradius palustris gen. nov., sp. nov., a methanol-oxidizing bacterium isolated from snow.</title>
        <authorList>
            <person name="Miyadera T."/>
            <person name="Kojima H."/>
            <person name="Fukui M."/>
        </authorList>
    </citation>
    <scope>NUCLEOTIDE SEQUENCE</scope>
    <source>
        <strain evidence="3">Zm11</strain>
    </source>
</reference>
<evidence type="ECO:0000256" key="1">
    <source>
        <dbReference type="ARBA" id="ARBA00022676"/>
    </source>
</evidence>
<keyword evidence="1" id="KW-0328">Glycosyltransferase</keyword>
<accession>A0A8D5JYC1</accession>
<gene>
    <name evidence="3" type="primary">opsX</name>
    <name evidence="3" type="ORF">ZMTM_08260</name>
</gene>
<dbReference type="Proteomes" id="UP000826722">
    <property type="component" value="Chromosome"/>
</dbReference>
<dbReference type="Gene3D" id="3.40.50.2000">
    <property type="entry name" value="Glycogen Phosphorylase B"/>
    <property type="match status" value="2"/>
</dbReference>
<name>A0A8D5JYC1_9PROT</name>
<dbReference type="InterPro" id="IPR002201">
    <property type="entry name" value="Glyco_trans_9"/>
</dbReference>
<organism evidence="3 4">
    <name type="scientific">Methyloradius palustris</name>
    <dbReference type="NCBI Taxonomy" id="2778876"/>
    <lineage>
        <taxon>Bacteria</taxon>
        <taxon>Pseudomonadati</taxon>
        <taxon>Pseudomonadota</taxon>
        <taxon>Betaproteobacteria</taxon>
        <taxon>Nitrosomonadales</taxon>
        <taxon>Methylophilaceae</taxon>
        <taxon>Methyloradius</taxon>
    </lineage>
</organism>
<dbReference type="GO" id="GO:0005829">
    <property type="term" value="C:cytosol"/>
    <property type="evidence" value="ECO:0007669"/>
    <property type="project" value="TreeGrafter"/>
</dbReference>
<dbReference type="PANTHER" id="PTHR30160">
    <property type="entry name" value="TETRAACYLDISACCHARIDE 4'-KINASE-RELATED"/>
    <property type="match status" value="1"/>
</dbReference>
<dbReference type="GO" id="GO:0009244">
    <property type="term" value="P:lipopolysaccharide core region biosynthetic process"/>
    <property type="evidence" value="ECO:0007669"/>
    <property type="project" value="TreeGrafter"/>
</dbReference>
<protein>
    <submittedName>
        <fullName evidence="3">Glycosyltransferase</fullName>
    </submittedName>
</protein>
<keyword evidence="4" id="KW-1185">Reference proteome</keyword>
<dbReference type="PANTHER" id="PTHR30160:SF1">
    <property type="entry name" value="LIPOPOLYSACCHARIDE 1,2-N-ACETYLGLUCOSAMINETRANSFERASE-RELATED"/>
    <property type="match status" value="1"/>
</dbReference>